<organism evidence="3">
    <name type="scientific">Volvox carteri f. nagariensis</name>
    <dbReference type="NCBI Taxonomy" id="3068"/>
    <lineage>
        <taxon>Eukaryota</taxon>
        <taxon>Viridiplantae</taxon>
        <taxon>Chlorophyta</taxon>
        <taxon>core chlorophytes</taxon>
        <taxon>Chlorophyceae</taxon>
        <taxon>CS clade</taxon>
        <taxon>Chlamydomonadales</taxon>
        <taxon>Volvocaceae</taxon>
        <taxon>Volvox</taxon>
    </lineage>
</organism>
<dbReference type="InParanoid" id="D8UGQ8"/>
<proteinExistence type="predicted"/>
<feature type="region of interest" description="Disordered" evidence="1">
    <location>
        <begin position="174"/>
        <end position="199"/>
    </location>
</feature>
<keyword evidence="3" id="KW-1185">Reference proteome</keyword>
<name>D8UGQ8_VOLCA</name>
<dbReference type="EMBL" id="GL378401">
    <property type="protein sequence ID" value="EFJ41074.1"/>
    <property type="molecule type" value="Genomic_DNA"/>
</dbReference>
<feature type="region of interest" description="Disordered" evidence="1">
    <location>
        <begin position="24"/>
        <end position="60"/>
    </location>
</feature>
<accession>D8UGQ8</accession>
<protein>
    <submittedName>
        <fullName evidence="2">Uncharacterized protein</fullName>
    </submittedName>
</protein>
<dbReference type="GeneID" id="9622949"/>
<dbReference type="AlphaFoldDB" id="D8UGQ8"/>
<dbReference type="KEGG" id="vcn:VOLCADRAFT_98972"/>
<evidence type="ECO:0000313" key="2">
    <source>
        <dbReference type="EMBL" id="EFJ41074.1"/>
    </source>
</evidence>
<gene>
    <name evidence="2" type="ORF">VOLCADRAFT_98972</name>
</gene>
<reference evidence="2 3" key="1">
    <citation type="journal article" date="2010" name="Science">
        <title>Genomic analysis of organismal complexity in the multicellular green alga Volvox carteri.</title>
        <authorList>
            <person name="Prochnik S.E."/>
            <person name="Umen J."/>
            <person name="Nedelcu A.M."/>
            <person name="Hallmann A."/>
            <person name="Miller S.M."/>
            <person name="Nishii I."/>
            <person name="Ferris P."/>
            <person name="Kuo A."/>
            <person name="Mitros T."/>
            <person name="Fritz-Laylin L.K."/>
            <person name="Hellsten U."/>
            <person name="Chapman J."/>
            <person name="Simakov O."/>
            <person name="Rensing S.A."/>
            <person name="Terry A."/>
            <person name="Pangilinan J."/>
            <person name="Kapitonov V."/>
            <person name="Jurka J."/>
            <person name="Salamov A."/>
            <person name="Shapiro H."/>
            <person name="Schmutz J."/>
            <person name="Grimwood J."/>
            <person name="Lindquist E."/>
            <person name="Lucas S."/>
            <person name="Grigoriev I.V."/>
            <person name="Schmitt R."/>
            <person name="Kirk D."/>
            <person name="Rokhsar D.S."/>
        </authorList>
    </citation>
    <scope>NUCLEOTIDE SEQUENCE [LARGE SCALE GENOMIC DNA]</scope>
    <source>
        <strain evidence="3">f. Nagariensis / Eve</strain>
    </source>
</reference>
<feature type="region of interest" description="Disordered" evidence="1">
    <location>
        <begin position="129"/>
        <end position="158"/>
    </location>
</feature>
<evidence type="ECO:0000313" key="3">
    <source>
        <dbReference type="Proteomes" id="UP000001058"/>
    </source>
</evidence>
<dbReference type="RefSeq" id="XP_002957837.1">
    <property type="nucleotide sequence ID" value="XM_002957791.1"/>
</dbReference>
<evidence type="ECO:0000256" key="1">
    <source>
        <dbReference type="SAM" id="MobiDB-lite"/>
    </source>
</evidence>
<dbReference type="Proteomes" id="UP000001058">
    <property type="component" value="Unassembled WGS sequence"/>
</dbReference>
<sequence length="256" mass="26498">MTLAIKGVTRDAQIGICVVTRQSRELESKGRQRRSGGGKEGGPAMDQGQPSIPGGPGAEFGKAGPIYLHVRRQLMTRALALSGLEGKDGCHMAMHGPKRKEAASGSAARLSCQKASTFMVGASADNTAPTTTGGPAMDQGQPSIPGGPGAEFGKAGASSLQVRRQLMTRAMARSGLEGKDGCHMAMHGPKRKEAASGSAARLSCQKASTFMVGASADNTAPTTTELWDVVPISKPGTVTEGEVFKQCCHSRRYGEG</sequence>